<feature type="transmembrane region" description="Helical" evidence="8">
    <location>
        <begin position="17"/>
        <end position="39"/>
    </location>
</feature>
<dbReference type="SUPFAM" id="SSF48264">
    <property type="entry name" value="Cytochrome P450"/>
    <property type="match status" value="1"/>
</dbReference>
<evidence type="ECO:0008006" key="11">
    <source>
        <dbReference type="Google" id="ProtNLM"/>
    </source>
</evidence>
<keyword evidence="4" id="KW-0560">Oxidoreductase</keyword>
<name>A0A5M9MPU6_9EURO</name>
<sequence length="517" mass="57933">MITSYSALLWPGSTVTALYMLVLVAIILALVVSLYRLFLHPLRAVPGPKLAAVTDFYRFYFDVFGDGMVKTIPELHERYHSTVVRIGPNYVHVQDPQDYHKIFSRNSPFLKWGGFWHNRGGAALILSVTDPKRHRTMRAVMNPFFSKGAADRLAKGFVRRLNKASDIMMQQSQDGAPIDLLNLYRSLTCNTVAEVLLGESELVPTGHRSDLLGVMDEIGSRSLLLLNFPFLQLVGAKIPPSIVDSLAPGLGFLREKCDALIEKSHARGRDTPSAEKPCSMCEMLVEKNPVGALSTDMHRDLMQHMLQFLVPNTDSSAVTLSAAIFQVSQSPAMRHRLRSELVNYTLDSDDWSSLMQLPYLTAVVKETLRMYPGLPGLLPRVVPTGGYTVGEQYLPAGVHQPLRYLIYALHQNDKAYSEPTKFIPERWLVASNNDRDRCFAPFQKGNHACIGTNLAYMQLYLGIAHMIKRFDLHLCEPVSSEWQWIDRAGAKPAWPVFTRVVKDHASTQASHRSVTGV</sequence>
<protein>
    <recommendedName>
        <fullName evidence="11">Cytochrome P450</fullName>
    </recommendedName>
</protein>
<dbReference type="Gene3D" id="1.10.630.10">
    <property type="entry name" value="Cytochrome P450"/>
    <property type="match status" value="1"/>
</dbReference>
<keyword evidence="5 7" id="KW-0408">Iron</keyword>
<dbReference type="GO" id="GO:0020037">
    <property type="term" value="F:heme binding"/>
    <property type="evidence" value="ECO:0007669"/>
    <property type="project" value="InterPro"/>
</dbReference>
<keyword evidence="7" id="KW-0349">Heme</keyword>
<dbReference type="PANTHER" id="PTHR24305:SF166">
    <property type="entry name" value="CYTOCHROME P450 12A4, MITOCHONDRIAL-RELATED"/>
    <property type="match status" value="1"/>
</dbReference>
<proteinExistence type="inferred from homology"/>
<evidence type="ECO:0000256" key="7">
    <source>
        <dbReference type="PIRSR" id="PIRSR602403-1"/>
    </source>
</evidence>
<dbReference type="CDD" id="cd11062">
    <property type="entry name" value="CYP58-like"/>
    <property type="match status" value="1"/>
</dbReference>
<dbReference type="RefSeq" id="XP_033423998.1">
    <property type="nucleotide sequence ID" value="XM_033573446.1"/>
</dbReference>
<dbReference type="OrthoDB" id="3945418at2759"/>
<dbReference type="InterPro" id="IPR002403">
    <property type="entry name" value="Cyt_P450_E_grp-IV"/>
</dbReference>
<dbReference type="InterPro" id="IPR001128">
    <property type="entry name" value="Cyt_P450"/>
</dbReference>
<organism evidence="9 10">
    <name type="scientific">Aspergillus tanneri</name>
    <dbReference type="NCBI Taxonomy" id="1220188"/>
    <lineage>
        <taxon>Eukaryota</taxon>
        <taxon>Fungi</taxon>
        <taxon>Dikarya</taxon>
        <taxon>Ascomycota</taxon>
        <taxon>Pezizomycotina</taxon>
        <taxon>Eurotiomycetes</taxon>
        <taxon>Eurotiomycetidae</taxon>
        <taxon>Eurotiales</taxon>
        <taxon>Aspergillaceae</taxon>
        <taxon>Aspergillus</taxon>
        <taxon>Aspergillus subgen. Circumdati</taxon>
    </lineage>
</organism>
<dbReference type="GO" id="GO:0005506">
    <property type="term" value="F:iron ion binding"/>
    <property type="evidence" value="ECO:0007669"/>
    <property type="project" value="InterPro"/>
</dbReference>
<dbReference type="Proteomes" id="UP000324241">
    <property type="component" value="Unassembled WGS sequence"/>
</dbReference>
<dbReference type="PRINTS" id="PR00465">
    <property type="entry name" value="EP450IV"/>
</dbReference>
<keyword evidence="3 7" id="KW-0479">Metal-binding</keyword>
<dbReference type="InterPro" id="IPR050121">
    <property type="entry name" value="Cytochrome_P450_monoxygenase"/>
</dbReference>
<feature type="binding site" description="axial binding residue" evidence="7">
    <location>
        <position position="449"/>
    </location>
    <ligand>
        <name>heme</name>
        <dbReference type="ChEBI" id="CHEBI:30413"/>
    </ligand>
    <ligandPart>
        <name>Fe</name>
        <dbReference type="ChEBI" id="CHEBI:18248"/>
    </ligandPart>
</feature>
<dbReference type="AlphaFoldDB" id="A0A5M9MPU6"/>
<evidence type="ECO:0000313" key="9">
    <source>
        <dbReference type="EMBL" id="KAA8644637.1"/>
    </source>
</evidence>
<evidence type="ECO:0000313" key="10">
    <source>
        <dbReference type="Proteomes" id="UP000324241"/>
    </source>
</evidence>
<dbReference type="GO" id="GO:0016705">
    <property type="term" value="F:oxidoreductase activity, acting on paired donors, with incorporation or reduction of molecular oxygen"/>
    <property type="evidence" value="ECO:0007669"/>
    <property type="project" value="InterPro"/>
</dbReference>
<evidence type="ECO:0000256" key="2">
    <source>
        <dbReference type="ARBA" id="ARBA00010617"/>
    </source>
</evidence>
<accession>A0A5M9MPU6</accession>
<evidence type="ECO:0000256" key="1">
    <source>
        <dbReference type="ARBA" id="ARBA00001971"/>
    </source>
</evidence>
<dbReference type="PRINTS" id="PR00385">
    <property type="entry name" value="P450"/>
</dbReference>
<keyword evidence="8" id="KW-0812">Transmembrane</keyword>
<keyword evidence="8" id="KW-0472">Membrane</keyword>
<dbReference type="GeneID" id="54331545"/>
<comment type="similarity">
    <text evidence="2">Belongs to the cytochrome P450 family.</text>
</comment>
<evidence type="ECO:0000256" key="5">
    <source>
        <dbReference type="ARBA" id="ARBA00023004"/>
    </source>
</evidence>
<dbReference type="Pfam" id="PF00067">
    <property type="entry name" value="p450"/>
    <property type="match status" value="1"/>
</dbReference>
<evidence type="ECO:0000256" key="6">
    <source>
        <dbReference type="ARBA" id="ARBA00023033"/>
    </source>
</evidence>
<dbReference type="PANTHER" id="PTHR24305">
    <property type="entry name" value="CYTOCHROME P450"/>
    <property type="match status" value="1"/>
</dbReference>
<gene>
    <name evidence="9" type="ORF">ATNIH1004_008843</name>
</gene>
<dbReference type="VEuPathDB" id="FungiDB:EYZ11_010149"/>
<evidence type="ECO:0000256" key="8">
    <source>
        <dbReference type="SAM" id="Phobius"/>
    </source>
</evidence>
<dbReference type="GO" id="GO:0004497">
    <property type="term" value="F:monooxygenase activity"/>
    <property type="evidence" value="ECO:0007669"/>
    <property type="project" value="UniProtKB-KW"/>
</dbReference>
<evidence type="ECO:0000256" key="3">
    <source>
        <dbReference type="ARBA" id="ARBA00022723"/>
    </source>
</evidence>
<keyword evidence="8" id="KW-1133">Transmembrane helix</keyword>
<keyword evidence="6" id="KW-0503">Monooxygenase</keyword>
<comment type="caution">
    <text evidence="9">The sequence shown here is derived from an EMBL/GenBank/DDBJ whole genome shotgun (WGS) entry which is preliminary data.</text>
</comment>
<dbReference type="InterPro" id="IPR036396">
    <property type="entry name" value="Cyt_P450_sf"/>
</dbReference>
<dbReference type="EMBL" id="QUQM01000006">
    <property type="protein sequence ID" value="KAA8644637.1"/>
    <property type="molecule type" value="Genomic_DNA"/>
</dbReference>
<reference evidence="9 10" key="1">
    <citation type="submission" date="2019-08" db="EMBL/GenBank/DDBJ databases">
        <title>The genome sequence of a newly discovered highly antifungal drug resistant Aspergillus species, Aspergillus tanneri NIH 1004.</title>
        <authorList>
            <person name="Mounaud S."/>
            <person name="Singh I."/>
            <person name="Joardar V."/>
            <person name="Pakala S."/>
            <person name="Pakala S."/>
            <person name="Venepally P."/>
            <person name="Chung J.K."/>
            <person name="Losada L."/>
            <person name="Nierman W.C."/>
        </authorList>
    </citation>
    <scope>NUCLEOTIDE SEQUENCE [LARGE SCALE GENOMIC DNA]</scope>
    <source>
        <strain evidence="9 10">NIH1004</strain>
    </source>
</reference>
<comment type="cofactor">
    <cofactor evidence="1 7">
        <name>heme</name>
        <dbReference type="ChEBI" id="CHEBI:30413"/>
    </cofactor>
</comment>
<evidence type="ECO:0000256" key="4">
    <source>
        <dbReference type="ARBA" id="ARBA00023002"/>
    </source>
</evidence>